<gene>
    <name evidence="1" type="ORF">BLA29_013458</name>
</gene>
<accession>A0A1Y3B554</accession>
<dbReference type="EMBL" id="MUJZ01045605">
    <property type="protein sequence ID" value="OTF74736.1"/>
    <property type="molecule type" value="Genomic_DNA"/>
</dbReference>
<dbReference type="AlphaFoldDB" id="A0A1Y3B554"/>
<evidence type="ECO:0000313" key="1">
    <source>
        <dbReference type="EMBL" id="OTF74736.1"/>
    </source>
</evidence>
<organism evidence="1 2">
    <name type="scientific">Euroglyphus maynei</name>
    <name type="common">Mayne's house dust mite</name>
    <dbReference type="NCBI Taxonomy" id="6958"/>
    <lineage>
        <taxon>Eukaryota</taxon>
        <taxon>Metazoa</taxon>
        <taxon>Ecdysozoa</taxon>
        <taxon>Arthropoda</taxon>
        <taxon>Chelicerata</taxon>
        <taxon>Arachnida</taxon>
        <taxon>Acari</taxon>
        <taxon>Acariformes</taxon>
        <taxon>Sarcoptiformes</taxon>
        <taxon>Astigmata</taxon>
        <taxon>Psoroptidia</taxon>
        <taxon>Analgoidea</taxon>
        <taxon>Pyroglyphidae</taxon>
        <taxon>Pyroglyphinae</taxon>
        <taxon>Euroglyphus</taxon>
    </lineage>
</organism>
<name>A0A1Y3B554_EURMA</name>
<proteinExistence type="predicted"/>
<dbReference type="PROSITE" id="PS50292">
    <property type="entry name" value="PEROXIDASE_3"/>
    <property type="match status" value="1"/>
</dbReference>
<dbReference type="Proteomes" id="UP000194236">
    <property type="component" value="Unassembled WGS sequence"/>
</dbReference>
<sequence length="46" mass="5526">MCKTTDIHAVQMNPQFRPSEKNPKILCSTMPDINYELWREYGPWKK</sequence>
<reference evidence="1 2" key="1">
    <citation type="submission" date="2017-03" db="EMBL/GenBank/DDBJ databases">
        <title>Genome Survey of Euroglyphus maynei.</title>
        <authorList>
            <person name="Arlian L.G."/>
            <person name="Morgan M.S."/>
            <person name="Rider S.D."/>
        </authorList>
    </citation>
    <scope>NUCLEOTIDE SEQUENCE [LARGE SCALE GENOMIC DNA]</scope>
    <source>
        <strain evidence="1">Arlian Lab</strain>
        <tissue evidence="1">Whole body</tissue>
    </source>
</reference>
<protein>
    <submittedName>
        <fullName evidence="1">Uncharacterized protein</fullName>
    </submittedName>
</protein>
<keyword evidence="2" id="KW-1185">Reference proteome</keyword>
<evidence type="ECO:0000313" key="2">
    <source>
        <dbReference type="Proteomes" id="UP000194236"/>
    </source>
</evidence>
<comment type="caution">
    <text evidence="1">The sequence shown here is derived from an EMBL/GenBank/DDBJ whole genome shotgun (WGS) entry which is preliminary data.</text>
</comment>
<dbReference type="InterPro" id="IPR019791">
    <property type="entry name" value="Haem_peroxidase_animal"/>
</dbReference>